<keyword evidence="5" id="KW-0119">Carbohydrate metabolism</keyword>
<name>A0A897MTQ7_9EURY</name>
<dbReference type="GO" id="GO:0005975">
    <property type="term" value="P:carbohydrate metabolic process"/>
    <property type="evidence" value="ECO:0007669"/>
    <property type="project" value="InterPro"/>
</dbReference>
<evidence type="ECO:0000256" key="1">
    <source>
        <dbReference type="ARBA" id="ARBA00001913"/>
    </source>
</evidence>
<dbReference type="Pfam" id="PF00128">
    <property type="entry name" value="Alpha-amylase"/>
    <property type="match status" value="1"/>
</dbReference>
<dbReference type="PIRSF" id="PIRSF001021">
    <property type="entry name" value="Alph-amls_thrmst"/>
    <property type="match status" value="1"/>
</dbReference>
<dbReference type="InterPro" id="IPR006047">
    <property type="entry name" value="GH13_cat_dom"/>
</dbReference>
<protein>
    <submittedName>
        <fullName evidence="8">Uncharacterized membrane protein, DUF2061 family</fullName>
    </submittedName>
</protein>
<dbReference type="GeneID" id="70686076"/>
<organism evidence="8 9">
    <name type="scientific">Natranaeroarchaeum sulfidigenes</name>
    <dbReference type="NCBI Taxonomy" id="2784880"/>
    <lineage>
        <taxon>Archaea</taxon>
        <taxon>Methanobacteriati</taxon>
        <taxon>Methanobacteriota</taxon>
        <taxon>Stenosarchaea group</taxon>
        <taxon>Halobacteria</taxon>
        <taxon>Halobacteriales</taxon>
        <taxon>Natronoarchaeaceae</taxon>
        <taxon>Natranaeroarchaeum</taxon>
    </lineage>
</organism>
<dbReference type="Proteomes" id="UP000663586">
    <property type="component" value="Chromosome"/>
</dbReference>
<dbReference type="Gene3D" id="2.60.40.1180">
    <property type="entry name" value="Golgi alpha-mannosidase II"/>
    <property type="match status" value="1"/>
</dbReference>
<sequence length="499" mass="54720">MIDLTDDEPADGRTERREFLRGAAAASAAVLGVSTAGCTTPGRDFGGPDAAVVPDIEASVTTDSDGEGVIYQYFHTPWAEVEDDLPMLAEAGIDALWLPQPAVGKLDFQHLATEDQDGFYEPEHPDFGHLEPHPPLGYQPVDLREFDSVFGTEEELQSLVDAAHDRGIEIIVDTVLNHVANPDPAPADRWGDSDDPTETTQLEWPQFEVEEHFTEVPTYDYRGEIEDEQYDESLLGLPNLDVSHPEVQEAHEAYLRKIAEFGIDGIRFDAAAHVWPWYFAEEVNPLCEELGLWRVGEMWDEGDTDFLMEFVDTGMNAFDFPLYSNIVTAFEEDDLTGLAQDGGNGVVYEDPDAAVTFAQNHDTAGPGVGPGDPEGEAMALANAFILSYPGTPHLFSTDIGADLDADTQRLIDVKNRLARGALIDRHVSEGTYLYEREGNLLAGINVSQSAQSYTVETSWDEGTTLVDYTGHQPSIDVGEDGEAEVTVPARSWVMYTLGA</sequence>
<dbReference type="InterPro" id="IPR015237">
    <property type="entry name" value="Alpha-amylase_C_pro"/>
</dbReference>
<evidence type="ECO:0000313" key="8">
    <source>
        <dbReference type="EMBL" id="QSG03892.1"/>
    </source>
</evidence>
<dbReference type="SUPFAM" id="SSF51445">
    <property type="entry name" value="(Trans)glycosidases"/>
    <property type="match status" value="1"/>
</dbReference>
<dbReference type="InterPro" id="IPR017853">
    <property type="entry name" value="GH"/>
</dbReference>
<dbReference type="KEGG" id="hara:AArcS_2696"/>
<evidence type="ECO:0000256" key="3">
    <source>
        <dbReference type="ARBA" id="ARBA00022723"/>
    </source>
</evidence>
<dbReference type="GO" id="GO:0005509">
    <property type="term" value="F:calcium ion binding"/>
    <property type="evidence" value="ECO:0007669"/>
    <property type="project" value="InterPro"/>
</dbReference>
<comment type="cofactor">
    <cofactor evidence="1">
        <name>Ca(2+)</name>
        <dbReference type="ChEBI" id="CHEBI:29108"/>
    </cofactor>
</comment>
<dbReference type="InterPro" id="IPR013776">
    <property type="entry name" value="A-amylase_thermo"/>
</dbReference>
<keyword evidence="4" id="KW-0378">Hydrolase</keyword>
<evidence type="ECO:0000256" key="6">
    <source>
        <dbReference type="ARBA" id="ARBA00023295"/>
    </source>
</evidence>
<dbReference type="InterPro" id="IPR006311">
    <property type="entry name" value="TAT_signal"/>
</dbReference>
<dbReference type="InterPro" id="IPR006046">
    <property type="entry name" value="Alpha_amylase"/>
</dbReference>
<dbReference type="GO" id="GO:0004556">
    <property type="term" value="F:alpha-amylase activity"/>
    <property type="evidence" value="ECO:0007669"/>
    <property type="project" value="InterPro"/>
</dbReference>
<dbReference type="EMBL" id="CP064786">
    <property type="protein sequence ID" value="QSG03892.1"/>
    <property type="molecule type" value="Genomic_DNA"/>
</dbReference>
<evidence type="ECO:0000313" key="9">
    <source>
        <dbReference type="Proteomes" id="UP000663586"/>
    </source>
</evidence>
<dbReference type="SMART" id="SM00642">
    <property type="entry name" value="Aamy"/>
    <property type="match status" value="1"/>
</dbReference>
<dbReference type="AlphaFoldDB" id="A0A897MTQ7"/>
<feature type="domain" description="Glycosyl hydrolase family 13 catalytic" evidence="7">
    <location>
        <begin position="68"/>
        <end position="421"/>
    </location>
</feature>
<proteinExistence type="inferred from homology"/>
<dbReference type="RefSeq" id="WP_238477930.1">
    <property type="nucleotide sequence ID" value="NZ_CP064786.1"/>
</dbReference>
<gene>
    <name evidence="8" type="ORF">AArcS_2696</name>
</gene>
<dbReference type="PRINTS" id="PR00110">
    <property type="entry name" value="ALPHAAMYLASE"/>
</dbReference>
<dbReference type="InterPro" id="IPR013780">
    <property type="entry name" value="Glyco_hydro_b"/>
</dbReference>
<accession>A0A897MTQ7</accession>
<evidence type="ECO:0000256" key="5">
    <source>
        <dbReference type="ARBA" id="ARBA00023277"/>
    </source>
</evidence>
<evidence type="ECO:0000256" key="2">
    <source>
        <dbReference type="ARBA" id="ARBA00008061"/>
    </source>
</evidence>
<dbReference type="PANTHER" id="PTHR43447">
    <property type="entry name" value="ALPHA-AMYLASE"/>
    <property type="match status" value="1"/>
</dbReference>
<comment type="similarity">
    <text evidence="2">Belongs to the glycosyl hydrolase 13 family.</text>
</comment>
<evidence type="ECO:0000256" key="4">
    <source>
        <dbReference type="ARBA" id="ARBA00022801"/>
    </source>
</evidence>
<reference evidence="8" key="1">
    <citation type="submission" date="2020-11" db="EMBL/GenBank/DDBJ databases">
        <title>Carbohydrate-dependent, anaerobic sulfur respiration: A novel catabolism in halophilic archaea.</title>
        <authorList>
            <person name="Sorokin D.Y."/>
            <person name="Messina E."/>
            <person name="Smedile F."/>
            <person name="La Cono V."/>
            <person name="Hallsworth J.E."/>
            <person name="Yakimov M.M."/>
        </authorList>
    </citation>
    <scope>NUCLEOTIDE SEQUENCE</scope>
    <source>
        <strain evidence="8">AArc-S</strain>
    </source>
</reference>
<keyword evidence="9" id="KW-1185">Reference proteome</keyword>
<evidence type="ECO:0000259" key="7">
    <source>
        <dbReference type="SMART" id="SM00642"/>
    </source>
</evidence>
<keyword evidence="3" id="KW-0479">Metal-binding</keyword>
<dbReference type="Gene3D" id="3.20.20.80">
    <property type="entry name" value="Glycosidases"/>
    <property type="match status" value="1"/>
</dbReference>
<keyword evidence="6" id="KW-0326">Glycosidase</keyword>
<dbReference type="PROSITE" id="PS51318">
    <property type="entry name" value="TAT"/>
    <property type="match status" value="1"/>
</dbReference>
<dbReference type="Pfam" id="PF09154">
    <property type="entry name" value="Alpha-amy_C_pro"/>
    <property type="match status" value="1"/>
</dbReference>